<feature type="transmembrane region" description="Helical" evidence="1">
    <location>
        <begin position="115"/>
        <end position="137"/>
    </location>
</feature>
<dbReference type="GO" id="GO:0042802">
    <property type="term" value="F:identical protein binding"/>
    <property type="evidence" value="ECO:0007669"/>
    <property type="project" value="TreeGrafter"/>
</dbReference>
<dbReference type="STRING" id="263852.SAMN02745116_02606"/>
<reference evidence="3 4" key="1">
    <citation type="submission" date="2017-02" db="EMBL/GenBank/DDBJ databases">
        <authorList>
            <person name="Peterson S.W."/>
        </authorList>
    </citation>
    <scope>NUCLEOTIDE SEQUENCE [LARGE SCALE GENOMIC DNA]</scope>
    <source>
        <strain evidence="3 4">ATCC BAA-1030</strain>
    </source>
</reference>
<organism evidence="3 4">
    <name type="scientific">Pilibacter termitis</name>
    <dbReference type="NCBI Taxonomy" id="263852"/>
    <lineage>
        <taxon>Bacteria</taxon>
        <taxon>Bacillati</taxon>
        <taxon>Bacillota</taxon>
        <taxon>Bacilli</taxon>
        <taxon>Lactobacillales</taxon>
        <taxon>Enterococcaceae</taxon>
        <taxon>Pilibacter</taxon>
    </lineage>
</organism>
<evidence type="ECO:0000259" key="2">
    <source>
        <dbReference type="Pfam" id="PF14501"/>
    </source>
</evidence>
<gene>
    <name evidence="3" type="ORF">SAMN02745116_02606</name>
</gene>
<dbReference type="SUPFAM" id="SSF55874">
    <property type="entry name" value="ATPase domain of HSP90 chaperone/DNA topoisomerase II/histidine kinase"/>
    <property type="match status" value="1"/>
</dbReference>
<dbReference type="PANTHER" id="PTHR40448:SF1">
    <property type="entry name" value="TWO-COMPONENT SENSOR HISTIDINE KINASE"/>
    <property type="match status" value="1"/>
</dbReference>
<feature type="transmembrane region" description="Helical" evidence="1">
    <location>
        <begin position="89"/>
        <end position="109"/>
    </location>
</feature>
<dbReference type="Proteomes" id="UP000190328">
    <property type="component" value="Unassembled WGS sequence"/>
</dbReference>
<keyword evidence="1" id="KW-0472">Membrane</keyword>
<dbReference type="InterPro" id="IPR036890">
    <property type="entry name" value="HATPase_C_sf"/>
</dbReference>
<feature type="transmembrane region" description="Helical" evidence="1">
    <location>
        <begin position="186"/>
        <end position="206"/>
    </location>
</feature>
<evidence type="ECO:0000256" key="1">
    <source>
        <dbReference type="SAM" id="Phobius"/>
    </source>
</evidence>
<dbReference type="EMBL" id="FUXI01000050">
    <property type="protein sequence ID" value="SKA15354.1"/>
    <property type="molecule type" value="Genomic_DNA"/>
</dbReference>
<keyword evidence="1" id="KW-1133">Transmembrane helix</keyword>
<dbReference type="InterPro" id="IPR032834">
    <property type="entry name" value="NatK-like_C"/>
</dbReference>
<dbReference type="OrthoDB" id="9813149at2"/>
<protein>
    <submittedName>
        <fullName evidence="3">GHKL domain-containing protein</fullName>
    </submittedName>
</protein>
<accession>A0A1T4RH70</accession>
<feature type="transmembrane region" description="Helical" evidence="1">
    <location>
        <begin position="40"/>
        <end position="58"/>
    </location>
</feature>
<name>A0A1T4RH70_9ENTE</name>
<proteinExistence type="predicted"/>
<dbReference type="Gene3D" id="3.30.565.10">
    <property type="entry name" value="Histidine kinase-like ATPase, C-terminal domain"/>
    <property type="match status" value="1"/>
</dbReference>
<dbReference type="AlphaFoldDB" id="A0A1T4RH70"/>
<evidence type="ECO:0000313" key="4">
    <source>
        <dbReference type="Proteomes" id="UP000190328"/>
    </source>
</evidence>
<keyword evidence="1" id="KW-0812">Transmembrane</keyword>
<dbReference type="PANTHER" id="PTHR40448">
    <property type="entry name" value="TWO-COMPONENT SENSOR HISTIDINE KINASE"/>
    <property type="match status" value="1"/>
</dbReference>
<keyword evidence="4" id="KW-1185">Reference proteome</keyword>
<dbReference type="CDD" id="cd16935">
    <property type="entry name" value="HATPase_AgrC-ComD-like"/>
    <property type="match status" value="1"/>
</dbReference>
<dbReference type="Pfam" id="PF14501">
    <property type="entry name" value="HATPase_c_5"/>
    <property type="match status" value="1"/>
</dbReference>
<sequence length="422" mass="49588">MEKLWYITEFLFTILSVVELFLISDMVNRRAWSNMKRNQKLFFSLIALVLFVFILWIIGVTNSWFFGKMFLLFVMTYCFQEKRGYLDTFFTYAVFFILSEGIFSVISVITNGINFRVLFFLELILKVVFILLSLVYLRVSKNKTRLLFTDFKWTEKCFSTLALLSFFFVIILKPSVFRQQTRVDEVLFLVAIALLFVVLFIYNFYFANSKILAQEKQMQEQLIKNQREHYERLLEKDREFLKFRHDFKHKLVNLRYFVENEEIGEVKQLLAQLLEEEQETRSYKSGNELFDLQISRQLSLDKTVKFEFQGFFPQNLALTPLDISVLFGNLFENAFEASRKAEGEEKIVRLNIVEKGETTVFQVFSANTSTPTFQNGLPCSTKGEEGHGIGTQSMKEIVEKYHGTLKFSIKGKLFVVEVAFPS</sequence>
<feature type="transmembrane region" description="Helical" evidence="1">
    <location>
        <begin position="6"/>
        <end position="28"/>
    </location>
</feature>
<evidence type="ECO:0000313" key="3">
    <source>
        <dbReference type="EMBL" id="SKA15354.1"/>
    </source>
</evidence>
<dbReference type="RefSeq" id="WP_078808493.1">
    <property type="nucleotide sequence ID" value="NZ_FUXI01000050.1"/>
</dbReference>
<feature type="transmembrane region" description="Helical" evidence="1">
    <location>
        <begin position="157"/>
        <end position="174"/>
    </location>
</feature>
<feature type="domain" description="Sensor histidine kinase NatK-like C-terminal" evidence="2">
    <location>
        <begin position="319"/>
        <end position="421"/>
    </location>
</feature>